<accession>A0AAC9LIV9</accession>
<dbReference type="EMBL" id="CP019352">
    <property type="protein sequence ID" value="APX99430.1"/>
    <property type="molecule type" value="Genomic_DNA"/>
</dbReference>
<dbReference type="RefSeq" id="WP_076732069.1">
    <property type="nucleotide sequence ID" value="NZ_CP019352.1"/>
</dbReference>
<organism evidence="1 2">
    <name type="scientific">Lacinutrix venerupis</name>
    <dbReference type="NCBI Taxonomy" id="1486034"/>
    <lineage>
        <taxon>Bacteria</taxon>
        <taxon>Pseudomonadati</taxon>
        <taxon>Bacteroidota</taxon>
        <taxon>Flavobacteriia</taxon>
        <taxon>Flavobacteriales</taxon>
        <taxon>Flavobacteriaceae</taxon>
        <taxon>Lacinutrix</taxon>
    </lineage>
</organism>
<evidence type="ECO:0000313" key="2">
    <source>
        <dbReference type="Proteomes" id="UP000187506"/>
    </source>
</evidence>
<reference evidence="1 2" key="1">
    <citation type="submission" date="2017-01" db="EMBL/GenBank/DDBJ databases">
        <title>Complete genome of Lacinutrix venerupis DOK2-8 isolated from seawater in Dokdo.</title>
        <authorList>
            <person name="Chi W.-J."/>
            <person name="Kim J.H."/>
        </authorList>
    </citation>
    <scope>NUCLEOTIDE SEQUENCE [LARGE SCALE GENOMIC DNA]</scope>
    <source>
        <strain evidence="1 2">DOK2-8</strain>
    </source>
</reference>
<protein>
    <submittedName>
        <fullName evidence="1">Uncharacterized protein</fullName>
    </submittedName>
</protein>
<proteinExistence type="predicted"/>
<sequence length="96" mass="11108">MNHTSSSFDIKKEDIPQLKFSKNETLLSLKKRKLRAHYLERATQLGNLLKTKVKIYFIDNSNKLMSVNTTIWAVTSNFVVLKQGITIPKHSIIYVE</sequence>
<gene>
    <name evidence="1" type="ORF">BWR22_03590</name>
</gene>
<name>A0AAC9LIV9_9FLAO</name>
<evidence type="ECO:0000313" key="1">
    <source>
        <dbReference type="EMBL" id="APX99430.1"/>
    </source>
</evidence>
<dbReference type="Proteomes" id="UP000187506">
    <property type="component" value="Chromosome"/>
</dbReference>
<keyword evidence="2" id="KW-1185">Reference proteome</keyword>
<dbReference type="AlphaFoldDB" id="A0AAC9LIV9"/>
<dbReference type="KEGG" id="lvn:BWR22_03590"/>